<accession>A0A7Y9EGT6</accession>
<dbReference type="PANTHER" id="PTHR43102">
    <property type="entry name" value="SLR1143 PROTEIN"/>
    <property type="match status" value="1"/>
</dbReference>
<gene>
    <name evidence="2" type="ORF">BJY14_003340</name>
</gene>
<evidence type="ECO:0000259" key="1">
    <source>
        <dbReference type="SMART" id="SM00065"/>
    </source>
</evidence>
<feature type="domain" description="GAF" evidence="1">
    <location>
        <begin position="43"/>
        <end position="190"/>
    </location>
</feature>
<keyword evidence="3" id="KW-1185">Reference proteome</keyword>
<protein>
    <submittedName>
        <fullName evidence="2">GAF domain-containing protein</fullName>
    </submittedName>
</protein>
<dbReference type="PANTHER" id="PTHR43102:SF2">
    <property type="entry name" value="GAF DOMAIN-CONTAINING PROTEIN"/>
    <property type="match status" value="1"/>
</dbReference>
<name>A0A7Y9EGT6_9ACTN</name>
<dbReference type="EMBL" id="JACCBA010000001">
    <property type="protein sequence ID" value="NYD47357.1"/>
    <property type="molecule type" value="Genomic_DNA"/>
</dbReference>
<dbReference type="RefSeq" id="WP_258945439.1">
    <property type="nucleotide sequence ID" value="NZ_BAAASW010000013.1"/>
</dbReference>
<dbReference type="SUPFAM" id="SSF55781">
    <property type="entry name" value="GAF domain-like"/>
    <property type="match status" value="1"/>
</dbReference>
<reference evidence="2 3" key="1">
    <citation type="submission" date="2020-07" db="EMBL/GenBank/DDBJ databases">
        <title>Sequencing the genomes of 1000 actinobacteria strains.</title>
        <authorList>
            <person name="Klenk H.-P."/>
        </authorList>
    </citation>
    <scope>NUCLEOTIDE SEQUENCE [LARGE SCALE GENOMIC DNA]</scope>
    <source>
        <strain evidence="2 3">DSM 40398</strain>
    </source>
</reference>
<comment type="caution">
    <text evidence="2">The sequence shown here is derived from an EMBL/GenBank/DDBJ whole genome shotgun (WGS) entry which is preliminary data.</text>
</comment>
<organism evidence="2 3">
    <name type="scientific">Actinomadura luteofluorescens</name>
    <dbReference type="NCBI Taxonomy" id="46163"/>
    <lineage>
        <taxon>Bacteria</taxon>
        <taxon>Bacillati</taxon>
        <taxon>Actinomycetota</taxon>
        <taxon>Actinomycetes</taxon>
        <taxon>Streptosporangiales</taxon>
        <taxon>Thermomonosporaceae</taxon>
        <taxon>Actinomadura</taxon>
    </lineage>
</organism>
<proteinExistence type="predicted"/>
<evidence type="ECO:0000313" key="3">
    <source>
        <dbReference type="Proteomes" id="UP000529783"/>
    </source>
</evidence>
<dbReference type="Pfam" id="PF01590">
    <property type="entry name" value="GAF"/>
    <property type="match status" value="1"/>
</dbReference>
<evidence type="ECO:0000313" key="2">
    <source>
        <dbReference type="EMBL" id="NYD47357.1"/>
    </source>
</evidence>
<dbReference type="InterPro" id="IPR029016">
    <property type="entry name" value="GAF-like_dom_sf"/>
</dbReference>
<dbReference type="Proteomes" id="UP000529783">
    <property type="component" value="Unassembled WGS sequence"/>
</dbReference>
<dbReference type="Gene3D" id="3.30.450.40">
    <property type="match status" value="1"/>
</dbReference>
<dbReference type="InterPro" id="IPR003018">
    <property type="entry name" value="GAF"/>
</dbReference>
<dbReference type="SMART" id="SM00065">
    <property type="entry name" value="GAF"/>
    <property type="match status" value="1"/>
</dbReference>
<sequence>MTYSSNDQAGAFSARPLMPPDREAAQRVKRLRELGLGQAREGEFDEFARRVAMEAQELVGLPGTPVAFVNLVGDDQFICGVYTPPAAAELVGGVLGARVPLDAGYCPHVVVRRKALILDDVLDYPRFAGNPIVDKLMVRSYAGAPLTDRTGTVLGTICVVDSEPRPWGRAGLDLLKRRAVDLADLIHRREGLPS</sequence>
<dbReference type="AlphaFoldDB" id="A0A7Y9EGT6"/>